<comment type="caution">
    <text evidence="2">The sequence shown here is derived from an EMBL/GenBank/DDBJ whole genome shotgun (WGS) entry which is preliminary data.</text>
</comment>
<evidence type="ECO:0000313" key="2">
    <source>
        <dbReference type="EMBL" id="GGJ00860.1"/>
    </source>
</evidence>
<dbReference type="InterPro" id="IPR052356">
    <property type="entry name" value="Thiol_S-MT"/>
</dbReference>
<dbReference type="PANTHER" id="PTHR45036:SF1">
    <property type="entry name" value="METHYLTRANSFERASE LIKE 7A"/>
    <property type="match status" value="1"/>
</dbReference>
<gene>
    <name evidence="2" type="ORF">GCM10011581_42550</name>
</gene>
<protein>
    <recommendedName>
        <fullName evidence="1">Methyltransferase type 11 domain-containing protein</fullName>
    </recommendedName>
</protein>
<dbReference type="Proteomes" id="UP000597989">
    <property type="component" value="Unassembled WGS sequence"/>
</dbReference>
<dbReference type="SUPFAM" id="SSF53335">
    <property type="entry name" value="S-adenosyl-L-methionine-dependent methyltransferases"/>
    <property type="match status" value="1"/>
</dbReference>
<dbReference type="PANTHER" id="PTHR45036">
    <property type="entry name" value="METHYLTRANSFERASE LIKE 7B"/>
    <property type="match status" value="1"/>
</dbReference>
<dbReference type="InterPro" id="IPR029063">
    <property type="entry name" value="SAM-dependent_MTases_sf"/>
</dbReference>
<feature type="domain" description="Methyltransferase type 11" evidence="1">
    <location>
        <begin position="89"/>
        <end position="145"/>
    </location>
</feature>
<sequence length="239" mass="26672">MLPHRAAHASRMTSDPAHGVRSSSVTCHYKRAGAAAPIEVLERFRVLAGKRSAGRVLDVGAFRIPDLLEHRHVCYLALVAAAPDVRDAHPDLPMDVVDADLTALPFPDHSFDVVVSRFCLCSTPDPQRAGHEFSRVLRPVGQLVFLEHTRAPGVVGQAQDQAQEILRGARRCRINIEVLAVLQRAGFVVRRADWYWPPTYVRAPLVQGVATHPEPQYERELSWLRNPIRNTGEPLWPGR</sequence>
<dbReference type="GO" id="GO:0008757">
    <property type="term" value="F:S-adenosylmethionine-dependent methyltransferase activity"/>
    <property type="evidence" value="ECO:0007669"/>
    <property type="project" value="InterPro"/>
</dbReference>
<dbReference type="Pfam" id="PF08241">
    <property type="entry name" value="Methyltransf_11"/>
    <property type="match status" value="1"/>
</dbReference>
<dbReference type="InterPro" id="IPR013216">
    <property type="entry name" value="Methyltransf_11"/>
</dbReference>
<accession>A0A917K4L3</accession>
<proteinExistence type="predicted"/>
<reference evidence="2 3" key="1">
    <citation type="journal article" date="2014" name="Int. J. Syst. Evol. Microbiol.">
        <title>Complete genome sequence of Corynebacterium casei LMG S-19264T (=DSM 44701T), isolated from a smear-ripened cheese.</title>
        <authorList>
            <consortium name="US DOE Joint Genome Institute (JGI-PGF)"/>
            <person name="Walter F."/>
            <person name="Albersmeier A."/>
            <person name="Kalinowski J."/>
            <person name="Ruckert C."/>
        </authorList>
    </citation>
    <scope>NUCLEOTIDE SEQUENCE [LARGE SCALE GENOMIC DNA]</scope>
    <source>
        <strain evidence="2 3">CGMCC 4.7206</strain>
    </source>
</reference>
<dbReference type="Gene3D" id="3.40.50.150">
    <property type="entry name" value="Vaccinia Virus protein VP39"/>
    <property type="match status" value="1"/>
</dbReference>
<organism evidence="2 3">
    <name type="scientific">Saccharopolyspora thermophila</name>
    <dbReference type="NCBI Taxonomy" id="89367"/>
    <lineage>
        <taxon>Bacteria</taxon>
        <taxon>Bacillati</taxon>
        <taxon>Actinomycetota</taxon>
        <taxon>Actinomycetes</taxon>
        <taxon>Pseudonocardiales</taxon>
        <taxon>Pseudonocardiaceae</taxon>
        <taxon>Saccharopolyspora</taxon>
    </lineage>
</organism>
<name>A0A917K4L3_9PSEU</name>
<dbReference type="CDD" id="cd02440">
    <property type="entry name" value="AdoMet_MTases"/>
    <property type="match status" value="1"/>
</dbReference>
<evidence type="ECO:0000259" key="1">
    <source>
        <dbReference type="Pfam" id="PF08241"/>
    </source>
</evidence>
<evidence type="ECO:0000313" key="3">
    <source>
        <dbReference type="Proteomes" id="UP000597989"/>
    </source>
</evidence>
<dbReference type="EMBL" id="BMMT01000018">
    <property type="protein sequence ID" value="GGJ00860.1"/>
    <property type="molecule type" value="Genomic_DNA"/>
</dbReference>
<dbReference type="AlphaFoldDB" id="A0A917K4L3"/>